<accession>A0A9D0YYZ1</accession>
<gene>
    <name evidence="2" type="ORF">IAC85_01480</name>
</gene>
<name>A0A9D0YYZ1_9FIRM</name>
<sequence length="39" mass="4230">MKKRIGMLLTALALLAAKSANIGCIVWTIDEPQAPKSFE</sequence>
<protein>
    <submittedName>
        <fullName evidence="2">Cyclic lactone autoinducer peptide</fullName>
    </submittedName>
</protein>
<evidence type="ECO:0000256" key="1">
    <source>
        <dbReference type="SAM" id="SignalP"/>
    </source>
</evidence>
<reference evidence="2" key="2">
    <citation type="journal article" date="2021" name="PeerJ">
        <title>Extensive microbial diversity within the chicken gut microbiome revealed by metagenomics and culture.</title>
        <authorList>
            <person name="Gilroy R."/>
            <person name="Ravi A."/>
            <person name="Getino M."/>
            <person name="Pursley I."/>
            <person name="Horton D.L."/>
            <person name="Alikhan N.F."/>
            <person name="Baker D."/>
            <person name="Gharbi K."/>
            <person name="Hall N."/>
            <person name="Watson M."/>
            <person name="Adriaenssens E.M."/>
            <person name="Foster-Nyarko E."/>
            <person name="Jarju S."/>
            <person name="Secka A."/>
            <person name="Antonio M."/>
            <person name="Oren A."/>
            <person name="Chaudhuri R.R."/>
            <person name="La Ragione R."/>
            <person name="Hildebrand F."/>
            <person name="Pallen M.J."/>
        </authorList>
    </citation>
    <scope>NUCLEOTIDE SEQUENCE</scope>
    <source>
        <strain evidence="2">CHK165-10780</strain>
    </source>
</reference>
<proteinExistence type="predicted"/>
<evidence type="ECO:0000313" key="2">
    <source>
        <dbReference type="EMBL" id="HIQ64389.1"/>
    </source>
</evidence>
<comment type="caution">
    <text evidence="2">The sequence shown here is derived from an EMBL/GenBank/DDBJ whole genome shotgun (WGS) entry which is preliminary data.</text>
</comment>
<evidence type="ECO:0000313" key="3">
    <source>
        <dbReference type="Proteomes" id="UP000886725"/>
    </source>
</evidence>
<dbReference type="Proteomes" id="UP000886725">
    <property type="component" value="Unassembled WGS sequence"/>
</dbReference>
<feature type="chain" id="PRO_5038985152" evidence="1">
    <location>
        <begin position="23"/>
        <end position="39"/>
    </location>
</feature>
<dbReference type="EMBL" id="DVFU01000031">
    <property type="protein sequence ID" value="HIQ64389.1"/>
    <property type="molecule type" value="Genomic_DNA"/>
</dbReference>
<reference evidence="2" key="1">
    <citation type="submission" date="2020-10" db="EMBL/GenBank/DDBJ databases">
        <authorList>
            <person name="Gilroy R."/>
        </authorList>
    </citation>
    <scope>NUCLEOTIDE SEQUENCE</scope>
    <source>
        <strain evidence="2">CHK165-10780</strain>
    </source>
</reference>
<dbReference type="InterPro" id="IPR009229">
    <property type="entry name" value="AgrD"/>
</dbReference>
<feature type="signal peptide" evidence="1">
    <location>
        <begin position="1"/>
        <end position="22"/>
    </location>
</feature>
<dbReference type="AlphaFoldDB" id="A0A9D0YYZ1"/>
<organism evidence="2 3">
    <name type="scientific">Candidatus Faecenecus gallistercoris</name>
    <dbReference type="NCBI Taxonomy" id="2840793"/>
    <lineage>
        <taxon>Bacteria</taxon>
        <taxon>Bacillati</taxon>
        <taxon>Bacillota</taxon>
        <taxon>Bacillota incertae sedis</taxon>
        <taxon>Candidatus Faecenecus</taxon>
    </lineage>
</organism>
<keyword evidence="1" id="KW-0732">Signal</keyword>
<dbReference type="NCBIfam" id="TIGR04223">
    <property type="entry name" value="quorum_AgrD"/>
    <property type="match status" value="1"/>
</dbReference>